<comment type="caution">
    <text evidence="2">The sequence shown here is derived from an EMBL/GenBank/DDBJ whole genome shotgun (WGS) entry which is preliminary data.</text>
</comment>
<protein>
    <submittedName>
        <fullName evidence="2">Uncharacterized protein</fullName>
    </submittedName>
</protein>
<name>A0ABD3UDQ5_SINWO</name>
<keyword evidence="1" id="KW-0732">Signal</keyword>
<gene>
    <name evidence="2" type="ORF">ACJMK2_018514</name>
</gene>
<dbReference type="AlphaFoldDB" id="A0ABD3UDQ5"/>
<organism evidence="2 3">
    <name type="scientific">Sinanodonta woodiana</name>
    <name type="common">Chinese pond mussel</name>
    <name type="synonym">Anodonta woodiana</name>
    <dbReference type="NCBI Taxonomy" id="1069815"/>
    <lineage>
        <taxon>Eukaryota</taxon>
        <taxon>Metazoa</taxon>
        <taxon>Spiralia</taxon>
        <taxon>Lophotrochozoa</taxon>
        <taxon>Mollusca</taxon>
        <taxon>Bivalvia</taxon>
        <taxon>Autobranchia</taxon>
        <taxon>Heteroconchia</taxon>
        <taxon>Palaeoheterodonta</taxon>
        <taxon>Unionida</taxon>
        <taxon>Unionoidea</taxon>
        <taxon>Unionidae</taxon>
        <taxon>Unioninae</taxon>
        <taxon>Sinanodonta</taxon>
    </lineage>
</organism>
<accession>A0ABD3UDQ5</accession>
<reference evidence="2 3" key="1">
    <citation type="submission" date="2024-11" db="EMBL/GenBank/DDBJ databases">
        <title>Chromosome-level genome assembly of the freshwater bivalve Anodonta woodiana.</title>
        <authorList>
            <person name="Chen X."/>
        </authorList>
    </citation>
    <scope>NUCLEOTIDE SEQUENCE [LARGE SCALE GENOMIC DNA]</scope>
    <source>
        <strain evidence="2">MN2024</strain>
        <tissue evidence="2">Gills</tissue>
    </source>
</reference>
<keyword evidence="3" id="KW-1185">Reference proteome</keyword>
<dbReference type="Proteomes" id="UP001634394">
    <property type="component" value="Unassembled WGS sequence"/>
</dbReference>
<feature type="chain" id="PRO_5044866183" evidence="1">
    <location>
        <begin position="25"/>
        <end position="282"/>
    </location>
</feature>
<evidence type="ECO:0000313" key="3">
    <source>
        <dbReference type="Proteomes" id="UP001634394"/>
    </source>
</evidence>
<evidence type="ECO:0000256" key="1">
    <source>
        <dbReference type="SAM" id="SignalP"/>
    </source>
</evidence>
<proteinExistence type="predicted"/>
<evidence type="ECO:0000313" key="2">
    <source>
        <dbReference type="EMBL" id="KAL3847611.1"/>
    </source>
</evidence>
<feature type="signal peptide" evidence="1">
    <location>
        <begin position="1"/>
        <end position="24"/>
    </location>
</feature>
<dbReference type="EMBL" id="JBJQND010000016">
    <property type="protein sequence ID" value="KAL3847611.1"/>
    <property type="molecule type" value="Genomic_DNA"/>
</dbReference>
<sequence length="282" mass="31806">MGSTTVRIIAILLLSAQGFVLNDAKWDNLRVTWGMDPFNPNYFVSMPRTQQNALSEGWVMKSDCNAGRHFVGRRYWKVNDSSVMILYDVNGYIAGIQIGISKDVKTWSGEDYPFQQQINAPFVDDGDLYVITAYFTDPAVVSNIGRTQSDFNIHGIGEHLFIQNGTHLNDVIMAPARESEVEATGWTKGKCFTSMGVYYWYNLHVDMPCSDLFPVFLLYNEGELNAFGWALHANVAGSQRLEHQPTSSLSAFMETVPSCLDYPGTMTTLHIYMNTRYLLNKC</sequence>